<evidence type="ECO:0000313" key="4">
    <source>
        <dbReference type="EMBL" id="QUO43137.1"/>
    </source>
</evidence>
<dbReference type="RefSeq" id="WP_198829616.1">
    <property type="nucleotide sequence ID" value="NZ_CP066308.1"/>
</dbReference>
<dbReference type="Proteomes" id="UP000595847">
    <property type="component" value="Chromosome"/>
</dbReference>
<dbReference type="AlphaFoldDB" id="A0A7T5JQ48"/>
<organism evidence="3 5">
    <name type="scientific">Brevibacillus composti</name>
    <dbReference type="NCBI Taxonomy" id="2796470"/>
    <lineage>
        <taxon>Bacteria</taxon>
        <taxon>Bacillati</taxon>
        <taxon>Bacillota</taxon>
        <taxon>Bacilli</taxon>
        <taxon>Bacillales</taxon>
        <taxon>Paenibacillaceae</taxon>
        <taxon>Brevibacillus</taxon>
    </lineage>
</organism>
<reference evidence="3 5" key="1">
    <citation type="submission" date="2020-12" db="EMBL/GenBank/DDBJ databases">
        <title>strain FJAT-54423T represents a novel species of the genus Brevibacillus.</title>
        <authorList>
            <person name="Tang R."/>
        </authorList>
    </citation>
    <scope>NUCLEOTIDE SEQUENCE [LARGE SCALE GENOMIC DNA]</scope>
    <source>
        <strain evidence="3 5">FJAT-54423</strain>
    </source>
</reference>
<gene>
    <name evidence="3" type="ORF">JD108_09715</name>
    <name evidence="4" type="ORF">KDJ56_09410</name>
</gene>
<protein>
    <submittedName>
        <fullName evidence="3">Tripartite tricarboxylate transporter TctB family protein</fullName>
    </submittedName>
</protein>
<dbReference type="EMBL" id="CP066308">
    <property type="protein sequence ID" value="QQE76108.1"/>
    <property type="molecule type" value="Genomic_DNA"/>
</dbReference>
<dbReference type="KEGG" id="bcop:JD108_09715"/>
<evidence type="ECO:0000313" key="3">
    <source>
        <dbReference type="EMBL" id="QQE76108.1"/>
    </source>
</evidence>
<dbReference type="Proteomes" id="UP000677234">
    <property type="component" value="Chromosome"/>
</dbReference>
<evidence type="ECO:0000313" key="5">
    <source>
        <dbReference type="Proteomes" id="UP000595847"/>
    </source>
</evidence>
<dbReference type="InterPro" id="IPR009936">
    <property type="entry name" value="DUF1468"/>
</dbReference>
<keyword evidence="1" id="KW-0472">Membrane</keyword>
<sequence>MNKQFDRYSSLFFAILGLGFVYESQFISKSSYGSNVGPDIFPLGLGLVLCILSLRLFYETFGYKQEKKAGTSFDVKRFSGILAVFVLYALTLEALGYVISTFLFLFIAFQLMERGNLGKTAMVAGIFSGGVYYVFVNVLEGSLPGFPEWLIG</sequence>
<evidence type="ECO:0000259" key="2">
    <source>
        <dbReference type="Pfam" id="PF07331"/>
    </source>
</evidence>
<feature type="transmembrane region" description="Helical" evidence="1">
    <location>
        <begin position="121"/>
        <end position="139"/>
    </location>
</feature>
<feature type="transmembrane region" description="Helical" evidence="1">
    <location>
        <begin position="12"/>
        <end position="28"/>
    </location>
</feature>
<proteinExistence type="predicted"/>
<keyword evidence="1" id="KW-0812">Transmembrane</keyword>
<dbReference type="EMBL" id="CP073708">
    <property type="protein sequence ID" value="QUO43137.1"/>
    <property type="molecule type" value="Genomic_DNA"/>
</dbReference>
<feature type="transmembrane region" description="Helical" evidence="1">
    <location>
        <begin position="40"/>
        <end position="58"/>
    </location>
</feature>
<accession>A0A7T5JQ48</accession>
<keyword evidence="6" id="KW-1185">Reference proteome</keyword>
<feature type="transmembrane region" description="Helical" evidence="1">
    <location>
        <begin position="78"/>
        <end position="109"/>
    </location>
</feature>
<evidence type="ECO:0000313" key="6">
    <source>
        <dbReference type="Proteomes" id="UP000677234"/>
    </source>
</evidence>
<feature type="domain" description="DUF1468" evidence="2">
    <location>
        <begin position="10"/>
        <end position="144"/>
    </location>
</feature>
<evidence type="ECO:0000256" key="1">
    <source>
        <dbReference type="SAM" id="Phobius"/>
    </source>
</evidence>
<reference evidence="4" key="2">
    <citation type="submission" date="2021-04" db="EMBL/GenBank/DDBJ databases">
        <title>Brevibacillus composti FJAT-54423, complete genome.</title>
        <authorList>
            <person name="Tang R."/>
        </authorList>
    </citation>
    <scope>NUCLEOTIDE SEQUENCE</scope>
    <source>
        <strain evidence="4">FJAT-54424</strain>
    </source>
</reference>
<dbReference type="Pfam" id="PF07331">
    <property type="entry name" value="TctB"/>
    <property type="match status" value="1"/>
</dbReference>
<name>A0A7T5JQ48_9BACL</name>
<keyword evidence="1" id="KW-1133">Transmembrane helix</keyword>